<dbReference type="AlphaFoldDB" id="A0A6L2P7C6"/>
<organism evidence="2">
    <name type="scientific">Tanacetum cinerariifolium</name>
    <name type="common">Dalmatian daisy</name>
    <name type="synonym">Chrysanthemum cinerariifolium</name>
    <dbReference type="NCBI Taxonomy" id="118510"/>
    <lineage>
        <taxon>Eukaryota</taxon>
        <taxon>Viridiplantae</taxon>
        <taxon>Streptophyta</taxon>
        <taxon>Embryophyta</taxon>
        <taxon>Tracheophyta</taxon>
        <taxon>Spermatophyta</taxon>
        <taxon>Magnoliopsida</taxon>
        <taxon>eudicotyledons</taxon>
        <taxon>Gunneridae</taxon>
        <taxon>Pentapetalae</taxon>
        <taxon>asterids</taxon>
        <taxon>campanulids</taxon>
        <taxon>Asterales</taxon>
        <taxon>Asteraceae</taxon>
        <taxon>Asteroideae</taxon>
        <taxon>Anthemideae</taxon>
        <taxon>Anthemidinae</taxon>
        <taxon>Tanacetum</taxon>
    </lineage>
</organism>
<feature type="region of interest" description="Disordered" evidence="1">
    <location>
        <begin position="98"/>
        <end position="117"/>
    </location>
</feature>
<sequence length="358" mass="41183">MVKTNSTSENEACCSKSYKKNTDNLNSKMTDLTDKLFDAKNMIYHYKLGLAQVESRLELENLKKENEGVDGKLASFLTASKDLDNLIESQRLDKNKEGLGYSFVPPPPTQIYSSPKKDMSYTGLPKFADDTVTDYSRPSPTIESTSGDEQNKNSFVTKTEASPSTISPKPFIKFMKAAERSTTNKVETVKKPSVKYVELYQKTTKRSTVRGNQRNWINLKSQQLGENFVRKNMACFNYAYFDHLSYDCRLGVKMGRSSPKNNYTHRSMPSRPAIHRPYRPPMRPVRPNMNAVRPNRTSFYKPAHSYTKRPFQETTQDLMIILIHKFKRLERELKARTPIQKVDRGRSKSVMAWVPKKV</sequence>
<feature type="region of interest" description="Disordered" evidence="1">
    <location>
        <begin position="259"/>
        <end position="294"/>
    </location>
</feature>
<accession>A0A6L2P7C6</accession>
<dbReference type="EMBL" id="BKCJ010010756">
    <property type="protein sequence ID" value="GEU93005.1"/>
    <property type="molecule type" value="Genomic_DNA"/>
</dbReference>
<evidence type="ECO:0000256" key="1">
    <source>
        <dbReference type="SAM" id="MobiDB-lite"/>
    </source>
</evidence>
<gene>
    <name evidence="2" type="ORF">Tci_064983</name>
</gene>
<protein>
    <recommendedName>
        <fullName evidence="3">Ubiquitin hydrolase</fullName>
    </recommendedName>
</protein>
<feature type="region of interest" description="Disordered" evidence="1">
    <location>
        <begin position="130"/>
        <end position="162"/>
    </location>
</feature>
<name>A0A6L2P7C6_TANCI</name>
<evidence type="ECO:0000313" key="2">
    <source>
        <dbReference type="EMBL" id="GEU93005.1"/>
    </source>
</evidence>
<feature type="compositionally biased region" description="Polar residues" evidence="1">
    <location>
        <begin position="133"/>
        <end position="162"/>
    </location>
</feature>
<proteinExistence type="predicted"/>
<comment type="caution">
    <text evidence="2">The sequence shown here is derived from an EMBL/GenBank/DDBJ whole genome shotgun (WGS) entry which is preliminary data.</text>
</comment>
<evidence type="ECO:0008006" key="3">
    <source>
        <dbReference type="Google" id="ProtNLM"/>
    </source>
</evidence>
<reference evidence="2" key="1">
    <citation type="journal article" date="2019" name="Sci. Rep.">
        <title>Draft genome of Tanacetum cinerariifolium, the natural source of mosquito coil.</title>
        <authorList>
            <person name="Yamashiro T."/>
            <person name="Shiraishi A."/>
            <person name="Satake H."/>
            <person name="Nakayama K."/>
        </authorList>
    </citation>
    <scope>NUCLEOTIDE SEQUENCE</scope>
</reference>